<accession>A0A261USB9</accession>
<dbReference type="GO" id="GO:0003700">
    <property type="term" value="F:DNA-binding transcription factor activity"/>
    <property type="evidence" value="ECO:0007669"/>
    <property type="project" value="InterPro"/>
</dbReference>
<evidence type="ECO:0000256" key="2">
    <source>
        <dbReference type="ARBA" id="ARBA00022898"/>
    </source>
</evidence>
<dbReference type="PANTHER" id="PTHR46577">
    <property type="entry name" value="HTH-TYPE TRANSCRIPTIONAL REGULATORY PROTEIN GABR"/>
    <property type="match status" value="1"/>
</dbReference>
<keyword evidence="5" id="KW-0804">Transcription</keyword>
<dbReference type="Gene3D" id="3.90.1150.10">
    <property type="entry name" value="Aspartate Aminotransferase, domain 1"/>
    <property type="match status" value="1"/>
</dbReference>
<evidence type="ECO:0000256" key="4">
    <source>
        <dbReference type="ARBA" id="ARBA00023125"/>
    </source>
</evidence>
<dbReference type="InterPro" id="IPR015421">
    <property type="entry name" value="PyrdxlP-dep_Trfase_major"/>
</dbReference>
<dbReference type="InterPro" id="IPR015424">
    <property type="entry name" value="PyrdxlP-dep_Trfase"/>
</dbReference>
<dbReference type="Proteomes" id="UP000216885">
    <property type="component" value="Unassembled WGS sequence"/>
</dbReference>
<dbReference type="Pfam" id="PF00155">
    <property type="entry name" value="Aminotran_1_2"/>
    <property type="match status" value="1"/>
</dbReference>
<dbReference type="Gene3D" id="1.10.10.10">
    <property type="entry name" value="Winged helix-like DNA-binding domain superfamily/Winged helix DNA-binding domain"/>
    <property type="match status" value="1"/>
</dbReference>
<proteinExistence type="inferred from homology"/>
<dbReference type="GO" id="GO:0030170">
    <property type="term" value="F:pyridoxal phosphate binding"/>
    <property type="evidence" value="ECO:0007669"/>
    <property type="project" value="InterPro"/>
</dbReference>
<dbReference type="RefSeq" id="WP_094837105.1">
    <property type="nucleotide sequence ID" value="NZ_NEVQ01000003.1"/>
</dbReference>
<dbReference type="Pfam" id="PF00392">
    <property type="entry name" value="GntR"/>
    <property type="match status" value="1"/>
</dbReference>
<dbReference type="Gene3D" id="3.40.640.10">
    <property type="entry name" value="Type I PLP-dependent aspartate aminotransferase-like (Major domain)"/>
    <property type="match status" value="1"/>
</dbReference>
<feature type="domain" description="HTH gntR-type" evidence="6">
    <location>
        <begin position="3"/>
        <end position="71"/>
    </location>
</feature>
<evidence type="ECO:0000256" key="3">
    <source>
        <dbReference type="ARBA" id="ARBA00023015"/>
    </source>
</evidence>
<organism evidence="7 8">
    <name type="scientific">Bordetella genomosp. 4</name>
    <dbReference type="NCBI Taxonomy" id="463044"/>
    <lineage>
        <taxon>Bacteria</taxon>
        <taxon>Pseudomonadati</taxon>
        <taxon>Pseudomonadota</taxon>
        <taxon>Betaproteobacteria</taxon>
        <taxon>Burkholderiales</taxon>
        <taxon>Alcaligenaceae</taxon>
        <taxon>Bordetella</taxon>
    </lineage>
</organism>
<evidence type="ECO:0000313" key="8">
    <source>
        <dbReference type="Proteomes" id="UP000216885"/>
    </source>
</evidence>
<comment type="caution">
    <text evidence="7">The sequence shown here is derived from an EMBL/GenBank/DDBJ whole genome shotgun (WGS) entry which is preliminary data.</text>
</comment>
<keyword evidence="2" id="KW-0663">Pyridoxal phosphate</keyword>
<keyword evidence="8" id="KW-1185">Reference proteome</keyword>
<dbReference type="InterPro" id="IPR051446">
    <property type="entry name" value="HTH_trans_reg/aminotransferase"/>
</dbReference>
<dbReference type="EMBL" id="NEVQ01000003">
    <property type="protein sequence ID" value="OZI64531.1"/>
    <property type="molecule type" value="Genomic_DNA"/>
</dbReference>
<dbReference type="CDD" id="cd07377">
    <property type="entry name" value="WHTH_GntR"/>
    <property type="match status" value="1"/>
</dbReference>
<reference evidence="7 8" key="1">
    <citation type="submission" date="2017-05" db="EMBL/GenBank/DDBJ databases">
        <title>Complete and WGS of Bordetella genogroups.</title>
        <authorList>
            <person name="Spilker T."/>
            <person name="LiPuma J."/>
        </authorList>
    </citation>
    <scope>NUCLEOTIDE SEQUENCE [LARGE SCALE GENOMIC DNA]</scope>
    <source>
        <strain evidence="7 8">AU9919</strain>
    </source>
</reference>
<dbReference type="SUPFAM" id="SSF46785">
    <property type="entry name" value="Winged helix' DNA-binding domain"/>
    <property type="match status" value="1"/>
</dbReference>
<dbReference type="GO" id="GO:0003677">
    <property type="term" value="F:DNA binding"/>
    <property type="evidence" value="ECO:0007669"/>
    <property type="project" value="UniProtKB-KW"/>
</dbReference>
<dbReference type="PANTHER" id="PTHR46577:SF1">
    <property type="entry name" value="HTH-TYPE TRANSCRIPTIONAL REGULATORY PROTEIN GABR"/>
    <property type="match status" value="1"/>
</dbReference>
<keyword evidence="3" id="KW-0805">Transcription regulation</keyword>
<evidence type="ECO:0000256" key="5">
    <source>
        <dbReference type="ARBA" id="ARBA00023163"/>
    </source>
</evidence>
<dbReference type="AlphaFoldDB" id="A0A261USB9"/>
<dbReference type="SMART" id="SM00345">
    <property type="entry name" value="HTH_GNTR"/>
    <property type="match status" value="1"/>
</dbReference>
<evidence type="ECO:0000259" key="6">
    <source>
        <dbReference type="PROSITE" id="PS50949"/>
    </source>
</evidence>
<keyword evidence="4" id="KW-0238">DNA-binding</keyword>
<dbReference type="CDD" id="cd00609">
    <property type="entry name" value="AAT_like"/>
    <property type="match status" value="1"/>
</dbReference>
<dbReference type="InterPro" id="IPR036388">
    <property type="entry name" value="WH-like_DNA-bd_sf"/>
</dbReference>
<dbReference type="SUPFAM" id="SSF53383">
    <property type="entry name" value="PLP-dependent transferases"/>
    <property type="match status" value="1"/>
</dbReference>
<dbReference type="InterPro" id="IPR015422">
    <property type="entry name" value="PyrdxlP-dep_Trfase_small"/>
</dbReference>
<dbReference type="PROSITE" id="PS50949">
    <property type="entry name" value="HTH_GNTR"/>
    <property type="match status" value="1"/>
</dbReference>
<evidence type="ECO:0000256" key="1">
    <source>
        <dbReference type="ARBA" id="ARBA00005384"/>
    </source>
</evidence>
<dbReference type="InterPro" id="IPR036390">
    <property type="entry name" value="WH_DNA-bd_sf"/>
</dbReference>
<name>A0A261USB9_9BORD</name>
<dbReference type="InterPro" id="IPR004839">
    <property type="entry name" value="Aminotransferase_I/II_large"/>
</dbReference>
<gene>
    <name evidence="7" type="ORF">CAL20_02415</name>
</gene>
<protein>
    <submittedName>
        <fullName evidence="7">GntR family transcriptional regulator</fullName>
    </submittedName>
</protein>
<sequence length="443" mass="47946">MATARYKQLVDRFAADIRSGKLPPGTRLPTHRQLAAKEKVALVTATRVYAELETMGLAIGETGRGTFVREIALPSGLGMDQQAIAADMLDLNFNYPALPEQTELLRTALRQLSTAGDLDAFLRCHPHGGRPHERVVFANHLAQSGLPVKPEQVLVVNGAQHGLAVVTMALLQPGDVVAVDALTYPGFKALAEQCKLDLLPLPASGSGCDLDALERACKKRPVRAVYAMPTVHNPLGWVQDIDGRKRLVALARRHDLMLIEDAPYAFLERRPPPPLAALAPERCVHVTTLSKSVAAGLRVGFVTAPADWIARLERAIRATVWNTPAAMTALACAWLLDGTVDRLVTEKRRDAIARQAVAAKALAGLNPVSHPASYFVWLPLTEDVRAESVAMSLLQRRISVSTAAPFSVGSRIPHALRIALGSVDLATLKRALDIVREVVERAE</sequence>
<evidence type="ECO:0000313" key="7">
    <source>
        <dbReference type="EMBL" id="OZI64531.1"/>
    </source>
</evidence>
<dbReference type="InterPro" id="IPR000524">
    <property type="entry name" value="Tscrpt_reg_HTH_GntR"/>
</dbReference>
<comment type="similarity">
    <text evidence="1">In the C-terminal section; belongs to the class-I pyridoxal-phosphate-dependent aminotransferase family.</text>
</comment>